<proteinExistence type="predicted"/>
<evidence type="ECO:0000259" key="1">
    <source>
        <dbReference type="PROSITE" id="PS50983"/>
    </source>
</evidence>
<protein>
    <recommendedName>
        <fullName evidence="1">Fe/B12 periplasmic-binding domain-containing protein</fullName>
    </recommendedName>
</protein>
<evidence type="ECO:0000313" key="2">
    <source>
        <dbReference type="EMBL" id="POQ98997.1"/>
    </source>
</evidence>
<dbReference type="InterPro" id="IPR050902">
    <property type="entry name" value="ABC_Transporter_SBP"/>
</dbReference>
<gene>
    <name evidence="2" type="ORF">AU468_11450</name>
</gene>
<dbReference type="CDD" id="cd01141">
    <property type="entry name" value="TroA_d"/>
    <property type="match status" value="1"/>
</dbReference>
<dbReference type="PROSITE" id="PS50983">
    <property type="entry name" value="FE_B12_PBP"/>
    <property type="match status" value="1"/>
</dbReference>
<feature type="domain" description="Fe/B12 periplasmic-binding" evidence="1">
    <location>
        <begin position="129"/>
        <end position="405"/>
    </location>
</feature>
<dbReference type="GO" id="GO:0071281">
    <property type="term" value="P:cellular response to iron ion"/>
    <property type="evidence" value="ECO:0007669"/>
    <property type="project" value="TreeGrafter"/>
</dbReference>
<dbReference type="Proteomes" id="UP000237350">
    <property type="component" value="Unassembled WGS sequence"/>
</dbReference>
<evidence type="ECO:0000313" key="3">
    <source>
        <dbReference type="Proteomes" id="UP000237350"/>
    </source>
</evidence>
<dbReference type="Pfam" id="PF01497">
    <property type="entry name" value="Peripla_BP_2"/>
    <property type="match status" value="1"/>
</dbReference>
<name>A0A2S4JHG5_9SPIO</name>
<reference evidence="3" key="1">
    <citation type="submission" date="2015-12" db="EMBL/GenBank/DDBJ databases">
        <authorList>
            <person name="Lodha T.D."/>
            <person name="Chintalapati S."/>
            <person name="Chintalapati V.R."/>
            <person name="Sravanthi T."/>
        </authorList>
    </citation>
    <scope>NUCLEOTIDE SEQUENCE [LARGE SCALE GENOMIC DNA]</scope>
    <source>
        <strain evidence="3">JC133</strain>
    </source>
</reference>
<accession>A0A2S4JHG5</accession>
<dbReference type="InterPro" id="IPR002491">
    <property type="entry name" value="ABC_transptr_periplasmic_BD"/>
</dbReference>
<dbReference type="EMBL" id="LPWH01000112">
    <property type="protein sequence ID" value="POQ98997.1"/>
    <property type="molecule type" value="Genomic_DNA"/>
</dbReference>
<comment type="caution">
    <text evidence="2">The sequence shown here is derived from an EMBL/GenBank/DDBJ whole genome shotgun (WGS) entry which is preliminary data.</text>
</comment>
<keyword evidence="3" id="KW-1185">Reference proteome</keyword>
<dbReference type="Gene3D" id="3.40.50.1980">
    <property type="entry name" value="Nitrogenase molybdenum iron protein domain"/>
    <property type="match status" value="2"/>
</dbReference>
<organism evidence="2 3">
    <name type="scientific">Alkalispirochaeta sphaeroplastigenens</name>
    <dbReference type="NCBI Taxonomy" id="1187066"/>
    <lineage>
        <taxon>Bacteria</taxon>
        <taxon>Pseudomonadati</taxon>
        <taxon>Spirochaetota</taxon>
        <taxon>Spirochaetia</taxon>
        <taxon>Spirochaetales</taxon>
        <taxon>Spirochaetaceae</taxon>
        <taxon>Alkalispirochaeta</taxon>
    </lineage>
</organism>
<dbReference type="SUPFAM" id="SSF53807">
    <property type="entry name" value="Helical backbone' metal receptor"/>
    <property type="match status" value="1"/>
</dbReference>
<dbReference type="PANTHER" id="PTHR30535:SF34">
    <property type="entry name" value="MOLYBDATE-BINDING PROTEIN MOLA"/>
    <property type="match status" value="1"/>
</dbReference>
<dbReference type="AlphaFoldDB" id="A0A2S4JHG5"/>
<sequence length="421" mass="46326">MIFFPVRLVLFFLLFPGFSVLASSVLASPVVSPAVVSPSVVSADPAAALASGGGLASASASGGARQRGVAPLEEAENLQILRKERHQEVRISNAWPGAPDLVYHLVPRGIDPGGLDLPPGRVIPVPPRRVVSLSTPNIPFIRDLGELSSLVGVDTADYVYDEGVRQALREGAVGTTGAGAQLDLERLLALRPDLVLLSAYSPDDPALRRLEATGVPVMVIADWREATPLGRAEWVRLFGALYEKDALAQELFSDRARRYRDLARRTNRAIPRDARPGVFANAPWQGQWPLPAGESYLARLFADAGARYLWADTRGTGSLFLDLEAVLARAVDAEFWVNLNATWSSPEDIRREDPRLTLFRAFREGQVYHHHRRQRARGANDFWETGVGRPDLVLKDLVAIFHPQADLVPGHELFFYRRVFP</sequence>
<dbReference type="PANTHER" id="PTHR30535">
    <property type="entry name" value="VITAMIN B12-BINDING PROTEIN"/>
    <property type="match status" value="1"/>
</dbReference>